<name>M1C7P8_SOLTU</name>
<reference evidence="2" key="1">
    <citation type="journal article" date="2011" name="Nature">
        <title>Genome sequence and analysis of the tuber crop potato.</title>
        <authorList>
            <consortium name="The Potato Genome Sequencing Consortium"/>
        </authorList>
    </citation>
    <scope>NUCLEOTIDE SEQUENCE [LARGE SCALE GENOMIC DNA]</scope>
    <source>
        <strain evidence="2">cv. DM1-3 516 R44</strain>
    </source>
</reference>
<evidence type="ECO:0000313" key="2">
    <source>
        <dbReference type="Proteomes" id="UP000011115"/>
    </source>
</evidence>
<keyword evidence="2" id="KW-1185">Reference proteome</keyword>
<accession>M1C7P8</accession>
<reference evidence="1" key="2">
    <citation type="submission" date="2015-06" db="UniProtKB">
        <authorList>
            <consortium name="EnsemblPlants"/>
        </authorList>
    </citation>
    <scope>IDENTIFICATION</scope>
    <source>
        <strain evidence="1">DM1-3 516 R44</strain>
    </source>
</reference>
<dbReference type="Gramene" id="PGSC0003DMT400061560">
    <property type="protein sequence ID" value="PGSC0003DMT400061560"/>
    <property type="gene ID" value="PGSC0003DMG400023962"/>
</dbReference>
<dbReference type="EnsemblPlants" id="PGSC0003DMT400061560">
    <property type="protein sequence ID" value="PGSC0003DMT400061560"/>
    <property type="gene ID" value="PGSC0003DMG400023962"/>
</dbReference>
<dbReference type="HOGENOM" id="CLU_2227973_0_0_1"/>
<proteinExistence type="predicted"/>
<evidence type="ECO:0000313" key="1">
    <source>
        <dbReference type="EnsemblPlants" id="PGSC0003DMT400061560"/>
    </source>
</evidence>
<protein>
    <submittedName>
        <fullName evidence="1">Uncharacterized protein</fullName>
    </submittedName>
</protein>
<dbReference type="PaxDb" id="4113-PGSC0003DMT400061560"/>
<dbReference type="AlphaFoldDB" id="M1C7P8"/>
<dbReference type="Proteomes" id="UP000011115">
    <property type="component" value="Unassembled WGS sequence"/>
</dbReference>
<dbReference type="InParanoid" id="M1C7P8"/>
<sequence>MYIPSEPSWASSFFLSHFERAIKAQDSFIESATSCQVAGKSSYRSRKVKNGLYTAVYADMQAPKRKNRGLRRNTGVWKQEIHEKGLRYMPIYTDIHQLYTKKRELC</sequence>
<organism evidence="1 2">
    <name type="scientific">Solanum tuberosum</name>
    <name type="common">Potato</name>
    <dbReference type="NCBI Taxonomy" id="4113"/>
    <lineage>
        <taxon>Eukaryota</taxon>
        <taxon>Viridiplantae</taxon>
        <taxon>Streptophyta</taxon>
        <taxon>Embryophyta</taxon>
        <taxon>Tracheophyta</taxon>
        <taxon>Spermatophyta</taxon>
        <taxon>Magnoliopsida</taxon>
        <taxon>eudicotyledons</taxon>
        <taxon>Gunneridae</taxon>
        <taxon>Pentapetalae</taxon>
        <taxon>asterids</taxon>
        <taxon>lamiids</taxon>
        <taxon>Solanales</taxon>
        <taxon>Solanaceae</taxon>
        <taxon>Solanoideae</taxon>
        <taxon>Solaneae</taxon>
        <taxon>Solanum</taxon>
    </lineage>
</organism>